<dbReference type="GO" id="GO:0051536">
    <property type="term" value="F:iron-sulfur cluster binding"/>
    <property type="evidence" value="ECO:0007669"/>
    <property type="project" value="UniProtKB-KW"/>
</dbReference>
<dbReference type="Pfam" id="PF04432">
    <property type="entry name" value="FrhB_FdhB_C"/>
    <property type="match status" value="1"/>
</dbReference>
<dbReference type="Proteomes" id="UP000298517">
    <property type="component" value="Unassembled WGS sequence"/>
</dbReference>
<keyword evidence="8" id="KW-1185">Reference proteome</keyword>
<feature type="domain" description="4Fe-4S ferredoxin-type" evidence="6">
    <location>
        <begin position="8"/>
        <end position="37"/>
    </location>
</feature>
<dbReference type="SUPFAM" id="SSF54862">
    <property type="entry name" value="4Fe-4S ferredoxins"/>
    <property type="match status" value="1"/>
</dbReference>
<reference evidence="7 8" key="1">
    <citation type="journal article" date="2011" name="J. Microbiol.">
        <title>Gramella jeungdoensis sp. nov., isolated from a solar saltern in Korea.</title>
        <authorList>
            <person name="Joung Y."/>
            <person name="Kim H."/>
            <person name="Jang T."/>
            <person name="Ahn T.S."/>
            <person name="Joh K."/>
        </authorList>
    </citation>
    <scope>NUCLEOTIDE SEQUENCE [LARGE SCALE GENOMIC DNA]</scope>
    <source>
        <strain evidence="7 8">KCTC 23123</strain>
    </source>
</reference>
<evidence type="ECO:0000256" key="1">
    <source>
        <dbReference type="ARBA" id="ARBA00001974"/>
    </source>
</evidence>
<evidence type="ECO:0000313" key="7">
    <source>
        <dbReference type="EMBL" id="TEW75233.1"/>
    </source>
</evidence>
<comment type="cofactor">
    <cofactor evidence="1">
        <name>FAD</name>
        <dbReference type="ChEBI" id="CHEBI:57692"/>
    </cofactor>
</comment>
<keyword evidence="5" id="KW-0411">Iron-sulfur</keyword>
<dbReference type="GO" id="GO:0052592">
    <property type="term" value="F:oxidoreductase activity, acting on CH or CH2 groups, with an iron-sulfur protein as acceptor"/>
    <property type="evidence" value="ECO:0007669"/>
    <property type="project" value="TreeGrafter"/>
</dbReference>
<comment type="caution">
    <text evidence="7">The sequence shown here is derived from an EMBL/GenBank/DDBJ whole genome shotgun (WGS) entry which is preliminary data.</text>
</comment>
<keyword evidence="3" id="KW-0560">Oxidoreductase</keyword>
<sequence length="468" mass="52975">MNTTPKVIDSVVNNNLCIGCGMCVYKCPSNALEMQWNEHGFLIPKVIENCDLNGDCSDVCPFNPFPKDEVKSEDELAKICLPNSTQFHKKIGKFERIYAGYSNEFRLSSSSGGLATYICAELLEKKHVDHIFSIKEASKPGTHYEYAISSSKSDLLIASKTRYFPVTLATVLSEIDNLEGTVAIVGIGCFIKAIRLAQHSEPKLKEKIPFLIGIICGGVKSSFFTEYLASKMDIEASNIQKPQFRKKDITSTANDYSFSCSDADNEEKSIKMRIVGDMWGTGLFKANACDFCDDVTTELADISLGDAWLDPYYKDGKGTNVVVTRSLVAENLIKEGIRNNDLAMDLLPLENFLASQQGSFNHRHNGMAARIEIAKNNKQLVPPKRYEQEKLTIDFKLVQKQRMQVRARSLAIWKKNPDAKSFDKQMEKPLDRLKFLTKIYHKRRRFTHLKNRLIEEIGKRIFSKNKMK</sequence>
<evidence type="ECO:0000259" key="6">
    <source>
        <dbReference type="PROSITE" id="PS51379"/>
    </source>
</evidence>
<organism evidence="7 8">
    <name type="scientific">Gramella jeungdoensis</name>
    <dbReference type="NCBI Taxonomy" id="708091"/>
    <lineage>
        <taxon>Bacteria</taxon>
        <taxon>Pseudomonadati</taxon>
        <taxon>Bacteroidota</taxon>
        <taxon>Flavobacteriia</taxon>
        <taxon>Flavobacteriales</taxon>
        <taxon>Flavobacteriaceae</taxon>
        <taxon>Christiangramia</taxon>
    </lineage>
</organism>
<proteinExistence type="predicted"/>
<dbReference type="PANTHER" id="PTHR31332">
    <property type="entry name" value="7-HYDROXYMETHYL CHLOROPHYLL A REDUCTASE, CHLOROPLASTIC"/>
    <property type="match status" value="1"/>
</dbReference>
<keyword evidence="4" id="KW-0408">Iron</keyword>
<dbReference type="InterPro" id="IPR045220">
    <property type="entry name" value="FRHB/FDHB/HCAR-like"/>
</dbReference>
<evidence type="ECO:0000256" key="4">
    <source>
        <dbReference type="ARBA" id="ARBA00023004"/>
    </source>
</evidence>
<dbReference type="Pfam" id="PF04422">
    <property type="entry name" value="FrhB_FdhB_N"/>
    <property type="match status" value="1"/>
</dbReference>
<dbReference type="PANTHER" id="PTHR31332:SF6">
    <property type="entry name" value="FORMATE DEHYDROGENASE SUBUNIT BETA"/>
    <property type="match status" value="1"/>
</dbReference>
<dbReference type="OrthoDB" id="9813230at2"/>
<dbReference type="GO" id="GO:0046872">
    <property type="term" value="F:metal ion binding"/>
    <property type="evidence" value="ECO:0007669"/>
    <property type="project" value="UniProtKB-KW"/>
</dbReference>
<dbReference type="InterPro" id="IPR017900">
    <property type="entry name" value="4Fe4S_Fe_S_CS"/>
</dbReference>
<keyword evidence="2" id="KW-0479">Metal-binding</keyword>
<dbReference type="InterPro" id="IPR007525">
    <property type="entry name" value="FrhB_FdhB_C"/>
</dbReference>
<dbReference type="EMBL" id="SNQI01000002">
    <property type="protein sequence ID" value="TEW75233.1"/>
    <property type="molecule type" value="Genomic_DNA"/>
</dbReference>
<dbReference type="Gene3D" id="3.30.70.20">
    <property type="match status" value="1"/>
</dbReference>
<evidence type="ECO:0000256" key="3">
    <source>
        <dbReference type="ARBA" id="ARBA00023002"/>
    </source>
</evidence>
<protein>
    <submittedName>
        <fullName evidence="7">4Fe-4S dicluster domain-containing protein</fullName>
    </submittedName>
</protein>
<dbReference type="PROSITE" id="PS51379">
    <property type="entry name" value="4FE4S_FER_2"/>
    <property type="match status" value="1"/>
</dbReference>
<dbReference type="InterPro" id="IPR007516">
    <property type="entry name" value="Co_F420_Hydgase/DH_bsu_N"/>
</dbReference>
<dbReference type="PROSITE" id="PS00198">
    <property type="entry name" value="4FE4S_FER_1"/>
    <property type="match status" value="1"/>
</dbReference>
<dbReference type="AlphaFoldDB" id="A0A4Y8AUS9"/>
<evidence type="ECO:0000313" key="8">
    <source>
        <dbReference type="Proteomes" id="UP000298517"/>
    </source>
</evidence>
<dbReference type="Pfam" id="PF12838">
    <property type="entry name" value="Fer4_7"/>
    <property type="match status" value="1"/>
</dbReference>
<evidence type="ECO:0000256" key="2">
    <source>
        <dbReference type="ARBA" id="ARBA00022723"/>
    </source>
</evidence>
<gene>
    <name evidence="7" type="ORF">E2488_06870</name>
</gene>
<evidence type="ECO:0000256" key="5">
    <source>
        <dbReference type="ARBA" id="ARBA00023014"/>
    </source>
</evidence>
<dbReference type="RefSeq" id="WP_134247602.1">
    <property type="nucleotide sequence ID" value="NZ_SNQI01000002.1"/>
</dbReference>
<dbReference type="InterPro" id="IPR017896">
    <property type="entry name" value="4Fe4S_Fe-S-bd"/>
</dbReference>
<accession>A0A4Y8AUS9</accession>
<name>A0A4Y8AUS9_9FLAO</name>